<dbReference type="GO" id="GO:0004806">
    <property type="term" value="F:triacylglycerol lipase activity"/>
    <property type="evidence" value="ECO:0007669"/>
    <property type="project" value="EnsemblFungi"/>
</dbReference>
<feature type="short sequence motif" description="GXSXG" evidence="4">
    <location>
        <begin position="240"/>
        <end position="244"/>
    </location>
</feature>
<dbReference type="InterPro" id="IPR021771">
    <property type="entry name" value="Triacylglycerol_lipase_N"/>
</dbReference>
<dbReference type="GO" id="GO:0006642">
    <property type="term" value="P:triglyceride mobilization"/>
    <property type="evidence" value="ECO:0007669"/>
    <property type="project" value="EnsemblFungi"/>
</dbReference>
<feature type="short sequence motif" description="GXGXXG" evidence="4">
    <location>
        <begin position="213"/>
        <end position="218"/>
    </location>
</feature>
<gene>
    <name evidence="6" type="ORF">LIPSTDRAFT_253586</name>
</gene>
<dbReference type="OrthoDB" id="10049244at2759"/>
<dbReference type="PANTHER" id="PTHR14226">
    <property type="entry name" value="NEUROPATHY TARGET ESTERASE/SWISS CHEESE D.MELANOGASTER"/>
    <property type="match status" value="1"/>
</dbReference>
<dbReference type="STRING" id="675824.A0A1E3Q9V0"/>
<evidence type="ECO:0000313" key="7">
    <source>
        <dbReference type="Proteomes" id="UP000094385"/>
    </source>
</evidence>
<keyword evidence="2 4" id="KW-0442">Lipid degradation</keyword>
<name>A0A1E3Q9V0_LIPST</name>
<keyword evidence="7" id="KW-1185">Reference proteome</keyword>
<dbReference type="AlphaFoldDB" id="A0A1E3Q9V0"/>
<dbReference type="GO" id="GO:0016042">
    <property type="term" value="P:lipid catabolic process"/>
    <property type="evidence" value="ECO:0007669"/>
    <property type="project" value="UniProtKB-UniRule"/>
</dbReference>
<feature type="domain" description="PNPLA" evidence="5">
    <location>
        <begin position="209"/>
        <end position="406"/>
    </location>
</feature>
<dbReference type="PANTHER" id="PTHR14226:SF10">
    <property type="entry name" value="TRIACYLGLYCEROL LIPASE 4-RELATED"/>
    <property type="match status" value="1"/>
</dbReference>
<dbReference type="Proteomes" id="UP000094385">
    <property type="component" value="Unassembled WGS sequence"/>
</dbReference>
<dbReference type="CDD" id="cd07230">
    <property type="entry name" value="Pat_TGL4-5_like"/>
    <property type="match status" value="1"/>
</dbReference>
<evidence type="ECO:0000259" key="5">
    <source>
        <dbReference type="PROSITE" id="PS51635"/>
    </source>
</evidence>
<evidence type="ECO:0000256" key="4">
    <source>
        <dbReference type="PROSITE-ProRule" id="PRU01161"/>
    </source>
</evidence>
<sequence>MTSFLTPIAIDIGHEQVDPNGSNSSQGLLSSLASKLVHTAGKYYSQISLGQESELHAKRLEVAKVLQRHASSYDEWARASQELDFLSGYDDWKMNPVSDEYDFQFIAKRVKELRSVRESGDYLKLLFLIRTAFTRNPGNIGNTKLYLHSHIGTKYLIDDYIGECEEALRTVLNCPIPTGDDGDEVTYVDDYTKLDELLRTRHAFGRTALLLSGGGTMGMLHSGVIEVLLECNLLPKIISGSSAGAIVASALCTRSDAELPALLENFTYFNLDVFELTGNEESVWTRLARFLKHGAWTDISYLASSMKEILGEMTFQEAYNRTRRVLNIPVSSASVYEPPRLLNYLTAPNVYIWSAVCASCSVPLIFSSHTLLAKDPRTNEPVPWNPSPQRWIDGSVDNDLPMSRLNEMFNVNHFIVSQVNPHVIPFLKRSIITPDFAGVTNAVASSAASLYSTSSTKSNTRRIATGIIAEVFSKSAKVSDRVMKLAVSETMHRLLMSSELGVLPNLCTKLRSVLAQTYSGDITILPEVYVSELPKILKNPTPQFLLDAKLRGQRATWPRISIIRNHCAIELALDAAIIELRSPPAEFPPLDTTKVI</sequence>
<organism evidence="6 7">
    <name type="scientific">Lipomyces starkeyi NRRL Y-11557</name>
    <dbReference type="NCBI Taxonomy" id="675824"/>
    <lineage>
        <taxon>Eukaryota</taxon>
        <taxon>Fungi</taxon>
        <taxon>Dikarya</taxon>
        <taxon>Ascomycota</taxon>
        <taxon>Saccharomycotina</taxon>
        <taxon>Lipomycetes</taxon>
        <taxon>Lipomycetales</taxon>
        <taxon>Lipomycetaceae</taxon>
        <taxon>Lipomyces</taxon>
    </lineage>
</organism>
<dbReference type="Pfam" id="PF01734">
    <property type="entry name" value="Patatin"/>
    <property type="match status" value="1"/>
</dbReference>
<evidence type="ECO:0000256" key="1">
    <source>
        <dbReference type="ARBA" id="ARBA00022801"/>
    </source>
</evidence>
<dbReference type="Gene3D" id="3.40.1090.10">
    <property type="entry name" value="Cytosolic phospholipase A2 catalytic domain"/>
    <property type="match status" value="1"/>
</dbReference>
<dbReference type="InterPro" id="IPR050301">
    <property type="entry name" value="NTE"/>
</dbReference>
<accession>A0A1E3Q9V0</accession>
<feature type="active site" description="Proton acceptor" evidence="4">
    <location>
        <position position="393"/>
    </location>
</feature>
<proteinExistence type="predicted"/>
<evidence type="ECO:0000256" key="3">
    <source>
        <dbReference type="ARBA" id="ARBA00023098"/>
    </source>
</evidence>
<keyword evidence="1 4" id="KW-0378">Hydrolase</keyword>
<feature type="active site" description="Nucleophile" evidence="4">
    <location>
        <position position="242"/>
    </location>
</feature>
<evidence type="ECO:0000256" key="2">
    <source>
        <dbReference type="ARBA" id="ARBA00022963"/>
    </source>
</evidence>
<dbReference type="PROSITE" id="PS51635">
    <property type="entry name" value="PNPLA"/>
    <property type="match status" value="1"/>
</dbReference>
<comment type="caution">
    <text evidence="4">Lacks conserved residue(s) required for the propagation of feature annotation.</text>
</comment>
<keyword evidence="3 4" id="KW-0443">Lipid metabolism</keyword>
<protein>
    <recommendedName>
        <fullName evidence="5">PNPLA domain-containing protein</fullName>
    </recommendedName>
</protein>
<dbReference type="InterPro" id="IPR016035">
    <property type="entry name" value="Acyl_Trfase/lysoPLipase"/>
</dbReference>
<dbReference type="EMBL" id="KV454292">
    <property type="protein sequence ID" value="ODQ74410.1"/>
    <property type="molecule type" value="Genomic_DNA"/>
</dbReference>
<reference evidence="6 7" key="1">
    <citation type="journal article" date="2016" name="Proc. Natl. Acad. Sci. U.S.A.">
        <title>Comparative genomics of biotechnologically important yeasts.</title>
        <authorList>
            <person name="Riley R."/>
            <person name="Haridas S."/>
            <person name="Wolfe K.H."/>
            <person name="Lopes M.R."/>
            <person name="Hittinger C.T."/>
            <person name="Goeker M."/>
            <person name="Salamov A.A."/>
            <person name="Wisecaver J.H."/>
            <person name="Long T.M."/>
            <person name="Calvey C.H."/>
            <person name="Aerts A.L."/>
            <person name="Barry K.W."/>
            <person name="Choi C."/>
            <person name="Clum A."/>
            <person name="Coughlan A.Y."/>
            <person name="Deshpande S."/>
            <person name="Douglass A.P."/>
            <person name="Hanson S.J."/>
            <person name="Klenk H.-P."/>
            <person name="LaButti K.M."/>
            <person name="Lapidus A."/>
            <person name="Lindquist E.A."/>
            <person name="Lipzen A.M."/>
            <person name="Meier-Kolthoff J.P."/>
            <person name="Ohm R.A."/>
            <person name="Otillar R.P."/>
            <person name="Pangilinan J.L."/>
            <person name="Peng Y."/>
            <person name="Rokas A."/>
            <person name="Rosa C.A."/>
            <person name="Scheuner C."/>
            <person name="Sibirny A.A."/>
            <person name="Slot J.C."/>
            <person name="Stielow J.B."/>
            <person name="Sun H."/>
            <person name="Kurtzman C.P."/>
            <person name="Blackwell M."/>
            <person name="Grigoriev I.V."/>
            <person name="Jeffries T.W."/>
        </authorList>
    </citation>
    <scope>NUCLEOTIDE SEQUENCE [LARGE SCALE GENOMIC DNA]</scope>
    <source>
        <strain evidence="6 7">NRRL Y-11557</strain>
    </source>
</reference>
<dbReference type="InterPro" id="IPR002641">
    <property type="entry name" value="PNPLA_dom"/>
</dbReference>
<dbReference type="SUPFAM" id="SSF52151">
    <property type="entry name" value="FabD/lysophospholipase-like"/>
    <property type="match status" value="1"/>
</dbReference>
<evidence type="ECO:0000313" key="6">
    <source>
        <dbReference type="EMBL" id="ODQ74410.1"/>
    </source>
</evidence>
<dbReference type="Pfam" id="PF11815">
    <property type="entry name" value="DUF3336"/>
    <property type="match status" value="1"/>
</dbReference>